<dbReference type="PIRSF" id="PIRSF001399">
    <property type="entry name" value="DHquinase_II"/>
    <property type="match status" value="1"/>
</dbReference>
<keyword evidence="8" id="KW-0057">Aromatic amino acid biosynthesis</keyword>
<evidence type="ECO:0000256" key="4">
    <source>
        <dbReference type="ARBA" id="ARBA00011037"/>
    </source>
</evidence>
<protein>
    <recommendedName>
        <fullName evidence="6 8">3-dehydroquinate dehydratase</fullName>
        <shortName evidence="8">3-dehydroquinase</shortName>
        <ecNumber evidence="6 8">4.2.1.10</ecNumber>
    </recommendedName>
    <alternativeName>
        <fullName evidence="8">Type II DHQase</fullName>
    </alternativeName>
</protein>
<evidence type="ECO:0000256" key="6">
    <source>
        <dbReference type="ARBA" id="ARBA00012060"/>
    </source>
</evidence>
<feature type="binding site" evidence="8 10">
    <location>
        <position position="84"/>
    </location>
    <ligand>
        <name>substrate</name>
    </ligand>
</feature>
<dbReference type="GO" id="GO:0009073">
    <property type="term" value="P:aromatic amino acid family biosynthetic process"/>
    <property type="evidence" value="ECO:0007669"/>
    <property type="project" value="UniProtKB-KW"/>
</dbReference>
<gene>
    <name evidence="8" type="primary">aroQ</name>
    <name evidence="12" type="ORF">SAMN02745202_02524</name>
</gene>
<dbReference type="UniPathway" id="UPA00053">
    <property type="reaction ID" value="UER00086"/>
</dbReference>
<comment type="subunit">
    <text evidence="5 8">Homododecamer.</text>
</comment>
<evidence type="ECO:0000256" key="9">
    <source>
        <dbReference type="PIRSR" id="PIRSR001399-1"/>
    </source>
</evidence>
<comment type="pathway">
    <text evidence="3 8">Metabolic intermediate biosynthesis; chorismate biosynthesis; chorismate from D-erythrose 4-phosphate and phosphoenolpyruvate: step 3/7.</text>
</comment>
<dbReference type="Gene3D" id="3.40.50.9100">
    <property type="entry name" value="Dehydroquinase, class II"/>
    <property type="match status" value="1"/>
</dbReference>
<dbReference type="InterPro" id="IPR018509">
    <property type="entry name" value="DHquinase_II_CS"/>
</dbReference>
<accession>A0A1T4S0N4</accession>
<dbReference type="EMBL" id="FUXK01000046">
    <property type="protein sequence ID" value="SKA21794.1"/>
    <property type="molecule type" value="Genomic_DNA"/>
</dbReference>
<dbReference type="RefSeq" id="WP_025071322.1">
    <property type="nucleotide sequence ID" value="NZ_FUXK01000046.1"/>
</dbReference>
<dbReference type="InterPro" id="IPR036441">
    <property type="entry name" value="DHquinase_II_sf"/>
</dbReference>
<keyword evidence="7 8" id="KW-0456">Lyase</keyword>
<feature type="binding site" evidence="8 10">
    <location>
        <position position="108"/>
    </location>
    <ligand>
        <name>substrate</name>
    </ligand>
</feature>
<feature type="binding site" evidence="8 10">
    <location>
        <position position="77"/>
    </location>
    <ligand>
        <name>substrate</name>
    </ligand>
</feature>
<evidence type="ECO:0000256" key="10">
    <source>
        <dbReference type="PIRSR" id="PIRSR001399-2"/>
    </source>
</evidence>
<organism evidence="12 13">
    <name type="scientific">Segatella oulorum</name>
    <dbReference type="NCBI Taxonomy" id="28136"/>
    <lineage>
        <taxon>Bacteria</taxon>
        <taxon>Pseudomonadati</taxon>
        <taxon>Bacteroidota</taxon>
        <taxon>Bacteroidia</taxon>
        <taxon>Bacteroidales</taxon>
        <taxon>Prevotellaceae</taxon>
        <taxon>Segatella</taxon>
    </lineage>
</organism>
<dbReference type="PROSITE" id="PS01029">
    <property type="entry name" value="DEHYDROQUINASE_II"/>
    <property type="match status" value="1"/>
</dbReference>
<dbReference type="GO" id="GO:0019631">
    <property type="term" value="P:quinate catabolic process"/>
    <property type="evidence" value="ECO:0007669"/>
    <property type="project" value="TreeGrafter"/>
</dbReference>
<dbReference type="NCBIfam" id="NF003806">
    <property type="entry name" value="PRK05395.1-3"/>
    <property type="match status" value="1"/>
</dbReference>
<proteinExistence type="inferred from homology"/>
<evidence type="ECO:0000256" key="8">
    <source>
        <dbReference type="HAMAP-Rule" id="MF_00169"/>
    </source>
</evidence>
<evidence type="ECO:0000256" key="5">
    <source>
        <dbReference type="ARBA" id="ARBA00011193"/>
    </source>
</evidence>
<reference evidence="12 13" key="1">
    <citation type="submission" date="2017-02" db="EMBL/GenBank/DDBJ databases">
        <authorList>
            <person name="Peterson S.W."/>
        </authorList>
    </citation>
    <scope>NUCLEOTIDE SEQUENCE [LARGE SCALE GENOMIC DNA]</scope>
    <source>
        <strain evidence="12 13">ATCC 43324</strain>
    </source>
</reference>
<dbReference type="NCBIfam" id="NF003807">
    <property type="entry name" value="PRK05395.1-4"/>
    <property type="match status" value="1"/>
</dbReference>
<dbReference type="PANTHER" id="PTHR21272">
    <property type="entry name" value="CATABOLIC 3-DEHYDROQUINASE"/>
    <property type="match status" value="1"/>
</dbReference>
<evidence type="ECO:0000313" key="13">
    <source>
        <dbReference type="Proteomes" id="UP000190065"/>
    </source>
</evidence>
<dbReference type="Pfam" id="PF01220">
    <property type="entry name" value="DHquinase_II"/>
    <property type="match status" value="1"/>
</dbReference>
<comment type="function">
    <text evidence="2 8">Catalyzes a trans-dehydration via an enolate intermediate.</text>
</comment>
<feature type="active site" description="Proton donor" evidence="8 9">
    <location>
        <position position="97"/>
    </location>
</feature>
<feature type="binding site" evidence="8 10">
    <location>
        <begin position="98"/>
        <end position="99"/>
    </location>
    <ligand>
        <name>substrate</name>
    </ligand>
</feature>
<dbReference type="EC" id="4.2.1.10" evidence="6 8"/>
<feature type="site" description="Transition state stabilizer" evidence="8 11">
    <location>
        <position position="17"/>
    </location>
</feature>
<feature type="binding site" evidence="8 10">
    <location>
        <position position="71"/>
    </location>
    <ligand>
        <name>substrate</name>
    </ligand>
</feature>
<keyword evidence="8" id="KW-0028">Amino-acid biosynthesis</keyword>
<name>A0A1T4S0N4_9BACT</name>
<dbReference type="CDD" id="cd00466">
    <property type="entry name" value="DHQase_II"/>
    <property type="match status" value="1"/>
</dbReference>
<dbReference type="HAMAP" id="MF_00169">
    <property type="entry name" value="AroQ"/>
    <property type="match status" value="1"/>
</dbReference>
<dbReference type="GO" id="GO:0003855">
    <property type="term" value="F:3-dehydroquinate dehydratase activity"/>
    <property type="evidence" value="ECO:0007669"/>
    <property type="project" value="UniProtKB-UniRule"/>
</dbReference>
<dbReference type="NCBIfam" id="TIGR01088">
    <property type="entry name" value="aroQ"/>
    <property type="match status" value="1"/>
</dbReference>
<evidence type="ECO:0000313" key="12">
    <source>
        <dbReference type="EMBL" id="SKA21794.1"/>
    </source>
</evidence>
<sequence>MKIQIINGPNLNLLGRREPSIYGDSSFERYLSTLRAQFPDVQIDYFQSNVEGELINRLQAVGFDCDGVVLNAGGYSHTSIALHDCIRAIAAPVIEVHISNIYQREAFRHQSMLSSVCQGVIVGLGLPGYGLAVEALVNRKRQAK</sequence>
<evidence type="ECO:0000256" key="3">
    <source>
        <dbReference type="ARBA" id="ARBA00004902"/>
    </source>
</evidence>
<dbReference type="eggNOG" id="COG0757">
    <property type="taxonomic scope" value="Bacteria"/>
</dbReference>
<evidence type="ECO:0000256" key="2">
    <source>
        <dbReference type="ARBA" id="ARBA00003924"/>
    </source>
</evidence>
<evidence type="ECO:0000256" key="7">
    <source>
        <dbReference type="ARBA" id="ARBA00023239"/>
    </source>
</evidence>
<evidence type="ECO:0000256" key="1">
    <source>
        <dbReference type="ARBA" id="ARBA00001864"/>
    </source>
</evidence>
<dbReference type="PANTHER" id="PTHR21272:SF3">
    <property type="entry name" value="CATABOLIC 3-DEHYDROQUINASE"/>
    <property type="match status" value="1"/>
</dbReference>
<dbReference type="STRING" id="28136.SAMN02745202_02524"/>
<dbReference type="GO" id="GO:0008652">
    <property type="term" value="P:amino acid biosynthetic process"/>
    <property type="evidence" value="ECO:0007669"/>
    <property type="project" value="UniProtKB-KW"/>
</dbReference>
<dbReference type="GO" id="GO:0009423">
    <property type="term" value="P:chorismate biosynthetic process"/>
    <property type="evidence" value="ECO:0007669"/>
    <property type="project" value="UniProtKB-UniRule"/>
</dbReference>
<evidence type="ECO:0000256" key="11">
    <source>
        <dbReference type="PIRSR" id="PIRSR001399-3"/>
    </source>
</evidence>
<feature type="active site" description="Proton acceptor" evidence="8 9">
    <location>
        <position position="22"/>
    </location>
</feature>
<dbReference type="NCBIfam" id="NF003805">
    <property type="entry name" value="PRK05395.1-2"/>
    <property type="match status" value="1"/>
</dbReference>
<dbReference type="AlphaFoldDB" id="A0A1T4S0N4"/>
<comment type="catalytic activity">
    <reaction evidence="1 8">
        <text>3-dehydroquinate = 3-dehydroshikimate + H2O</text>
        <dbReference type="Rhea" id="RHEA:21096"/>
        <dbReference type="ChEBI" id="CHEBI:15377"/>
        <dbReference type="ChEBI" id="CHEBI:16630"/>
        <dbReference type="ChEBI" id="CHEBI:32364"/>
        <dbReference type="EC" id="4.2.1.10"/>
    </reaction>
</comment>
<dbReference type="Proteomes" id="UP000190065">
    <property type="component" value="Unassembled WGS sequence"/>
</dbReference>
<comment type="similarity">
    <text evidence="4 8">Belongs to the type-II 3-dehydroquinase family.</text>
</comment>
<dbReference type="InterPro" id="IPR001874">
    <property type="entry name" value="DHquinase_II"/>
</dbReference>
<dbReference type="SUPFAM" id="SSF52304">
    <property type="entry name" value="Type II 3-dehydroquinate dehydratase"/>
    <property type="match status" value="1"/>
</dbReference>